<evidence type="ECO:0000313" key="9">
    <source>
        <dbReference type="EMBL" id="KAL3389330.1"/>
    </source>
</evidence>
<evidence type="ECO:0000256" key="4">
    <source>
        <dbReference type="ARBA" id="ARBA00022490"/>
    </source>
</evidence>
<sequence length="124" mass="14091">MATGKDLIDAVRTSLESDGALSQIKAEMRTKVMQLLEGSNKSSRSKHPKSPQEVLILNELIREYLEWMGYKYASNVLITECELSKQPLDRNLITKDLGIMETEKSKELPLLFCIIETFKEIKSA</sequence>
<dbReference type="Proteomes" id="UP001627154">
    <property type="component" value="Unassembled WGS sequence"/>
</dbReference>
<accession>A0ABD2W8D0</accession>
<evidence type="ECO:0000256" key="2">
    <source>
        <dbReference type="ARBA" id="ARBA00004300"/>
    </source>
</evidence>
<dbReference type="InterPro" id="IPR018993">
    <property type="entry name" value="FOP_dimerisation-dom_N"/>
</dbReference>
<gene>
    <name evidence="9" type="ORF">TKK_015572</name>
</gene>
<proteinExistence type="inferred from homology"/>
<keyword evidence="4" id="KW-0963">Cytoplasm</keyword>
<evidence type="ECO:0000256" key="5">
    <source>
        <dbReference type="ARBA" id="ARBA00022794"/>
    </source>
</evidence>
<evidence type="ECO:0000256" key="3">
    <source>
        <dbReference type="ARBA" id="ARBA00005385"/>
    </source>
</evidence>
<organism evidence="9 10">
    <name type="scientific">Trichogramma kaykai</name>
    <dbReference type="NCBI Taxonomy" id="54128"/>
    <lineage>
        <taxon>Eukaryota</taxon>
        <taxon>Metazoa</taxon>
        <taxon>Ecdysozoa</taxon>
        <taxon>Arthropoda</taxon>
        <taxon>Hexapoda</taxon>
        <taxon>Insecta</taxon>
        <taxon>Pterygota</taxon>
        <taxon>Neoptera</taxon>
        <taxon>Endopterygota</taxon>
        <taxon>Hymenoptera</taxon>
        <taxon>Apocrita</taxon>
        <taxon>Proctotrupomorpha</taxon>
        <taxon>Chalcidoidea</taxon>
        <taxon>Trichogrammatidae</taxon>
        <taxon>Trichogramma</taxon>
    </lineage>
</organism>
<reference evidence="9 10" key="1">
    <citation type="journal article" date="2024" name="bioRxiv">
        <title>A reference genome for Trichogramma kaykai: A tiny desert-dwelling parasitoid wasp with competing sex-ratio distorters.</title>
        <authorList>
            <person name="Culotta J."/>
            <person name="Lindsey A.R."/>
        </authorList>
    </citation>
    <scope>NUCLEOTIDE SEQUENCE [LARGE SCALE GENOMIC DNA]</scope>
    <source>
        <strain evidence="9 10">KSX58</strain>
    </source>
</reference>
<evidence type="ECO:0000256" key="1">
    <source>
        <dbReference type="ARBA" id="ARBA00004120"/>
    </source>
</evidence>
<dbReference type="PANTHER" id="PTHR15431:SF4">
    <property type="entry name" value="PROTEIN TONNEAU 1B"/>
    <property type="match status" value="1"/>
</dbReference>
<keyword evidence="6" id="KW-0206">Cytoskeleton</keyword>
<evidence type="ECO:0000256" key="7">
    <source>
        <dbReference type="ARBA" id="ARBA00023273"/>
    </source>
</evidence>
<evidence type="ECO:0000256" key="6">
    <source>
        <dbReference type="ARBA" id="ARBA00023212"/>
    </source>
</evidence>
<comment type="similarity">
    <text evidence="3">Belongs to the CEP43 family.</text>
</comment>
<keyword evidence="7" id="KW-0966">Cell projection</keyword>
<comment type="subcellular location">
    <subcellularLocation>
        <location evidence="1">Cytoplasm</location>
        <location evidence="1">Cytoskeleton</location>
        <location evidence="1">Cilium basal body</location>
    </subcellularLocation>
    <subcellularLocation>
        <location evidence="2">Cytoplasm</location>
        <location evidence="2">Cytoskeleton</location>
        <location evidence="2">Microtubule organizing center</location>
        <location evidence="2">Centrosome</location>
    </subcellularLocation>
</comment>
<dbReference type="Gene3D" id="1.20.960.40">
    <property type="match status" value="1"/>
</dbReference>
<comment type="caution">
    <text evidence="9">The sequence shown here is derived from an EMBL/GenBank/DDBJ whole genome shotgun (WGS) entry which is preliminary data.</text>
</comment>
<evidence type="ECO:0000259" key="8">
    <source>
        <dbReference type="Pfam" id="PF09398"/>
    </source>
</evidence>
<dbReference type="PROSITE" id="PS50896">
    <property type="entry name" value="LISH"/>
    <property type="match status" value="1"/>
</dbReference>
<evidence type="ECO:0000313" key="10">
    <source>
        <dbReference type="Proteomes" id="UP001627154"/>
    </source>
</evidence>
<keyword evidence="10" id="KW-1185">Reference proteome</keyword>
<dbReference type="Pfam" id="PF09398">
    <property type="entry name" value="FOP_dimer"/>
    <property type="match status" value="1"/>
</dbReference>
<dbReference type="GO" id="GO:0030030">
    <property type="term" value="P:cell projection organization"/>
    <property type="evidence" value="ECO:0007669"/>
    <property type="project" value="UniProtKB-KW"/>
</dbReference>
<dbReference type="PANTHER" id="PTHR15431">
    <property type="entry name" value="FGFR1 ONCOGENE PARTNER/LISH DOMAIN-CONTAINING PROTEIN"/>
    <property type="match status" value="1"/>
</dbReference>
<keyword evidence="5" id="KW-0970">Cilium biogenesis/degradation</keyword>
<name>A0ABD2W8D0_9HYME</name>
<dbReference type="EMBL" id="JBJJXI010000123">
    <property type="protein sequence ID" value="KAL3389330.1"/>
    <property type="molecule type" value="Genomic_DNA"/>
</dbReference>
<feature type="domain" description="FGFR1 oncogene partner (FOP) N-terminal dimerisation" evidence="8">
    <location>
        <begin position="52"/>
        <end position="116"/>
    </location>
</feature>
<dbReference type="InterPro" id="IPR006594">
    <property type="entry name" value="LisH"/>
</dbReference>
<dbReference type="GO" id="GO:0005813">
    <property type="term" value="C:centrosome"/>
    <property type="evidence" value="ECO:0007669"/>
    <property type="project" value="UniProtKB-SubCell"/>
</dbReference>
<dbReference type="AlphaFoldDB" id="A0ABD2W8D0"/>
<protein>
    <recommendedName>
        <fullName evidence="8">FGFR1 oncogene partner (FOP) N-terminal dimerisation domain-containing protein</fullName>
    </recommendedName>
</protein>